<name>A0A415H0U3_9FIRM</name>
<dbReference type="Proteomes" id="UP000284152">
    <property type="component" value="Unassembled WGS sequence"/>
</dbReference>
<evidence type="ECO:0000313" key="2">
    <source>
        <dbReference type="Proteomes" id="UP000284152"/>
    </source>
</evidence>
<organism evidence="1 2">
    <name type="scientific">Dorea formicigenerans</name>
    <dbReference type="NCBI Taxonomy" id="39486"/>
    <lineage>
        <taxon>Bacteria</taxon>
        <taxon>Bacillati</taxon>
        <taxon>Bacillota</taxon>
        <taxon>Clostridia</taxon>
        <taxon>Lachnospirales</taxon>
        <taxon>Lachnospiraceae</taxon>
        <taxon>Dorea</taxon>
    </lineage>
</organism>
<dbReference type="InterPro" id="IPR009229">
    <property type="entry name" value="AgrD"/>
</dbReference>
<comment type="caution">
    <text evidence="1">The sequence shown here is derived from an EMBL/GenBank/DDBJ whole genome shotgun (WGS) entry which is preliminary data.</text>
</comment>
<gene>
    <name evidence="1" type="ORF">DW054_16755</name>
</gene>
<dbReference type="AlphaFoldDB" id="A0A415H0U3"/>
<dbReference type="NCBIfam" id="TIGR04223">
    <property type="entry name" value="quorum_AgrD"/>
    <property type="match status" value="1"/>
</dbReference>
<protein>
    <submittedName>
        <fullName evidence="1">Cyclic lactone autoinducer peptide</fullName>
    </submittedName>
</protein>
<reference evidence="1 2" key="1">
    <citation type="submission" date="2018-08" db="EMBL/GenBank/DDBJ databases">
        <title>A genome reference for cultivated species of the human gut microbiota.</title>
        <authorList>
            <person name="Zou Y."/>
            <person name="Xue W."/>
            <person name="Luo G."/>
        </authorList>
    </citation>
    <scope>NUCLEOTIDE SEQUENCE [LARGE SCALE GENOMIC DNA]</scope>
    <source>
        <strain evidence="1 2">AF42-21</strain>
    </source>
</reference>
<accession>A0A415H0U3</accession>
<sequence>MAKFAIAAAKLSVNSRCVCIYHQPKMPEVLSLGKNKWKK</sequence>
<evidence type="ECO:0000313" key="1">
    <source>
        <dbReference type="EMBL" id="RHK58869.1"/>
    </source>
</evidence>
<dbReference type="EMBL" id="QRNS01000085">
    <property type="protein sequence ID" value="RHK58869.1"/>
    <property type="molecule type" value="Genomic_DNA"/>
</dbReference>
<proteinExistence type="predicted"/>